<evidence type="ECO:0000256" key="4">
    <source>
        <dbReference type="ARBA" id="ARBA00022691"/>
    </source>
</evidence>
<keyword evidence="3 10" id="KW-0808">Transferase</keyword>
<dbReference type="InterPro" id="IPR020612">
    <property type="entry name" value="Methylthiotransferase_CS"/>
</dbReference>
<evidence type="ECO:0000256" key="2">
    <source>
        <dbReference type="ARBA" id="ARBA00022485"/>
    </source>
</evidence>
<dbReference type="InterPro" id="IPR023404">
    <property type="entry name" value="rSAM_horseshoe"/>
</dbReference>
<dbReference type="SMART" id="SM00729">
    <property type="entry name" value="Elp3"/>
    <property type="match status" value="1"/>
</dbReference>
<dbReference type="InterPro" id="IPR006467">
    <property type="entry name" value="MiaB-like_bact"/>
</dbReference>
<dbReference type="InterPro" id="IPR007197">
    <property type="entry name" value="rSAM"/>
</dbReference>
<evidence type="ECO:0000259" key="8">
    <source>
        <dbReference type="PROSITE" id="PS51449"/>
    </source>
</evidence>
<keyword evidence="7" id="KW-0411">Iron-sulfur</keyword>
<dbReference type="SFLD" id="SFLDS00029">
    <property type="entry name" value="Radical_SAM"/>
    <property type="match status" value="1"/>
</dbReference>
<dbReference type="InterPro" id="IPR013848">
    <property type="entry name" value="Methylthiotransferase_N"/>
</dbReference>
<dbReference type="PROSITE" id="PS01278">
    <property type="entry name" value="MTTASE_RADICAL"/>
    <property type="match status" value="1"/>
</dbReference>
<organism evidence="10">
    <name type="scientific">Gracilinema caldarium</name>
    <dbReference type="NCBI Taxonomy" id="215591"/>
    <lineage>
        <taxon>Bacteria</taxon>
        <taxon>Pseudomonadati</taxon>
        <taxon>Spirochaetota</taxon>
        <taxon>Spirochaetia</taxon>
        <taxon>Spirochaetales</taxon>
        <taxon>Breznakiellaceae</taxon>
        <taxon>Gracilinema</taxon>
    </lineage>
</organism>
<dbReference type="GO" id="GO:0051539">
    <property type="term" value="F:4 iron, 4 sulfur cluster binding"/>
    <property type="evidence" value="ECO:0007669"/>
    <property type="project" value="UniProtKB-KW"/>
</dbReference>
<proteinExistence type="predicted"/>
<dbReference type="Gene3D" id="3.80.30.20">
    <property type="entry name" value="tm_1862 like domain"/>
    <property type="match status" value="1"/>
</dbReference>
<evidence type="ECO:0000313" key="10">
    <source>
        <dbReference type="EMBL" id="HFH28438.1"/>
    </source>
</evidence>
<dbReference type="InterPro" id="IPR058240">
    <property type="entry name" value="rSAM_sf"/>
</dbReference>
<dbReference type="CDD" id="cd01335">
    <property type="entry name" value="Radical_SAM"/>
    <property type="match status" value="1"/>
</dbReference>
<dbReference type="InterPro" id="IPR006638">
    <property type="entry name" value="Elp3/MiaA/NifB-like_rSAM"/>
</dbReference>
<dbReference type="EMBL" id="DSVL01000086">
    <property type="protein sequence ID" value="HFH28438.1"/>
    <property type="molecule type" value="Genomic_DNA"/>
</dbReference>
<comment type="caution">
    <text evidence="10">The sequence shown here is derived from an EMBL/GenBank/DDBJ whole genome shotgun (WGS) entry which is preliminary data.</text>
</comment>
<dbReference type="Pfam" id="PF04055">
    <property type="entry name" value="Radical_SAM"/>
    <property type="match status" value="1"/>
</dbReference>
<protein>
    <submittedName>
        <fullName evidence="10">tRNA (N(6)-L-threonylcarbamoyladenosine(37)-C(2))-methylthiotransferase MtaB</fullName>
    </submittedName>
</protein>
<gene>
    <name evidence="10" type="primary">mtaB</name>
    <name evidence="10" type="ORF">ENS59_02855</name>
</gene>
<evidence type="ECO:0000256" key="7">
    <source>
        <dbReference type="ARBA" id="ARBA00023014"/>
    </source>
</evidence>
<dbReference type="Pfam" id="PF00919">
    <property type="entry name" value="UPF0004"/>
    <property type="match status" value="1"/>
</dbReference>
<evidence type="ECO:0000256" key="3">
    <source>
        <dbReference type="ARBA" id="ARBA00022679"/>
    </source>
</evidence>
<feature type="domain" description="MTTase N-terminal" evidence="8">
    <location>
        <begin position="2"/>
        <end position="116"/>
    </location>
</feature>
<dbReference type="GO" id="GO:0035598">
    <property type="term" value="F:tRNA (N(6)-L-threonylcarbamoyladenosine(37)-C(2))-methylthiotransferase activity"/>
    <property type="evidence" value="ECO:0007669"/>
    <property type="project" value="TreeGrafter"/>
</dbReference>
<evidence type="ECO:0000256" key="6">
    <source>
        <dbReference type="ARBA" id="ARBA00023004"/>
    </source>
</evidence>
<dbReference type="Gene3D" id="3.40.50.12160">
    <property type="entry name" value="Methylthiotransferase, N-terminal domain"/>
    <property type="match status" value="1"/>
</dbReference>
<feature type="domain" description="Radical SAM core" evidence="9">
    <location>
        <begin position="157"/>
        <end position="383"/>
    </location>
</feature>
<keyword evidence="4" id="KW-0949">S-adenosyl-L-methionine</keyword>
<reference evidence="10" key="1">
    <citation type="journal article" date="2020" name="mSystems">
        <title>Genome- and Community-Level Interaction Insights into Carbon Utilization and Element Cycling Functions of Hydrothermarchaeota in Hydrothermal Sediment.</title>
        <authorList>
            <person name="Zhou Z."/>
            <person name="Liu Y."/>
            <person name="Xu W."/>
            <person name="Pan J."/>
            <person name="Luo Z.H."/>
            <person name="Li M."/>
        </authorList>
    </citation>
    <scope>NUCLEOTIDE SEQUENCE [LARGE SCALE GENOMIC DNA]</scope>
    <source>
        <strain evidence="10">SpSt-503</strain>
    </source>
</reference>
<keyword evidence="2" id="KW-0004">4Fe-4S</keyword>
<dbReference type="PANTHER" id="PTHR11918:SF45">
    <property type="entry name" value="THREONYLCARBAMOYLADENOSINE TRNA METHYLTHIOTRANSFERASE"/>
    <property type="match status" value="1"/>
</dbReference>
<evidence type="ECO:0000259" key="9">
    <source>
        <dbReference type="PROSITE" id="PS51918"/>
    </source>
</evidence>
<dbReference type="NCBIfam" id="TIGR01579">
    <property type="entry name" value="MiaB-like-C"/>
    <property type="match status" value="1"/>
</dbReference>
<dbReference type="InterPro" id="IPR005839">
    <property type="entry name" value="Methylthiotransferase"/>
</dbReference>
<keyword evidence="6" id="KW-0408">Iron</keyword>
<dbReference type="AlphaFoldDB" id="A0A7C3I2G5"/>
<dbReference type="NCBIfam" id="TIGR00089">
    <property type="entry name" value="MiaB/RimO family radical SAM methylthiotransferase"/>
    <property type="match status" value="1"/>
</dbReference>
<dbReference type="PROSITE" id="PS51918">
    <property type="entry name" value="RADICAL_SAM"/>
    <property type="match status" value="1"/>
</dbReference>
<dbReference type="SUPFAM" id="SSF102114">
    <property type="entry name" value="Radical SAM enzymes"/>
    <property type="match status" value="1"/>
</dbReference>
<dbReference type="InterPro" id="IPR038135">
    <property type="entry name" value="Methylthiotransferase_N_sf"/>
</dbReference>
<accession>A0A7C3I2G5</accession>
<keyword evidence="5" id="KW-0479">Metal-binding</keyword>
<dbReference type="PROSITE" id="PS51449">
    <property type="entry name" value="MTTASE_N"/>
    <property type="match status" value="1"/>
</dbReference>
<sequence length="458" mass="51164">MLSVSFHTLGCKLNQLETESIAEAFKKEGFALVAWGNAADLFVINTCTVTSKAEQKARRMIRKTLRDNPASCLIATGCYAQLEGKALESLSEDGRIFVVAGDLKSVLLDLPAYLMDHGCTSVDLIPLMHRWMSDRLFASDDPKHTHKDPFRFNVQDYSFHSRAFLKIQDGCNNICAFCRVRLARGRSESLSAPLVLERLQQLEAHGFAEAVLTGVNLNQYKDHDMDFTALLEYLLGGTNTIALRISSTEPEGVDERFAAVFTHPRIRPHIHLSVQSGSNRILQRMRRRYGAEKVAEAVSILRQAKGDPFIACDIITGFPGETDDDFEQTYELCKELDFSWIHAFPYSPRPGTEAYAMQDLVSESISGQRLERLLKLAKAGKAAYVARWIGKEVSAVVETHHQGEKTVAVTENYLKALLLLDRVEQLSGKSTVRCRLLPLDAQGTEAEEEAIDVQARLI</sequence>
<dbReference type="SFLD" id="SFLDG01082">
    <property type="entry name" value="B12-binding_domain_containing"/>
    <property type="match status" value="1"/>
</dbReference>
<evidence type="ECO:0000256" key="5">
    <source>
        <dbReference type="ARBA" id="ARBA00022723"/>
    </source>
</evidence>
<name>A0A7C3I2G5_9SPIR</name>
<comment type="cofactor">
    <cofactor evidence="1">
        <name>[4Fe-4S] cluster</name>
        <dbReference type="ChEBI" id="CHEBI:49883"/>
    </cofactor>
</comment>
<dbReference type="GO" id="GO:0046872">
    <property type="term" value="F:metal ion binding"/>
    <property type="evidence" value="ECO:0007669"/>
    <property type="project" value="UniProtKB-KW"/>
</dbReference>
<dbReference type="PANTHER" id="PTHR11918">
    <property type="entry name" value="RADICAL SAM PROTEINS"/>
    <property type="match status" value="1"/>
</dbReference>
<evidence type="ECO:0000256" key="1">
    <source>
        <dbReference type="ARBA" id="ARBA00001966"/>
    </source>
</evidence>